<reference evidence="1 2" key="1">
    <citation type="submission" date="2023-07" db="EMBL/GenBank/DDBJ databases">
        <title>Sorghum-associated microbial communities from plants grown in Nebraska, USA.</title>
        <authorList>
            <person name="Schachtman D."/>
        </authorList>
    </citation>
    <scope>NUCLEOTIDE SEQUENCE [LARGE SCALE GENOMIC DNA]</scope>
    <source>
        <strain evidence="1 2">BE167</strain>
    </source>
</reference>
<protein>
    <submittedName>
        <fullName evidence="1">Uncharacterized protein</fullName>
    </submittedName>
</protein>
<dbReference type="Proteomes" id="UP001252243">
    <property type="component" value="Unassembled WGS sequence"/>
</dbReference>
<organism evidence="1 2">
    <name type="scientific">Arthrobacter ginsengisoli</name>
    <dbReference type="NCBI Taxonomy" id="1356565"/>
    <lineage>
        <taxon>Bacteria</taxon>
        <taxon>Bacillati</taxon>
        <taxon>Actinomycetota</taxon>
        <taxon>Actinomycetes</taxon>
        <taxon>Micrococcales</taxon>
        <taxon>Micrococcaceae</taxon>
        <taxon>Arthrobacter</taxon>
    </lineage>
</organism>
<comment type="caution">
    <text evidence="1">The sequence shown here is derived from an EMBL/GenBank/DDBJ whole genome shotgun (WGS) entry which is preliminary data.</text>
</comment>
<name>A0ABU1UCB8_9MICC</name>
<keyword evidence="2" id="KW-1185">Reference proteome</keyword>
<evidence type="ECO:0000313" key="2">
    <source>
        <dbReference type="Proteomes" id="UP001252243"/>
    </source>
</evidence>
<sequence length="34" mass="3538">MGIVSFELKAGDFGAQAQYFVVFRAAGAAGVVME</sequence>
<dbReference type="EMBL" id="JAVDVQ010000007">
    <property type="protein sequence ID" value="MDR7082770.1"/>
    <property type="molecule type" value="Genomic_DNA"/>
</dbReference>
<evidence type="ECO:0000313" key="1">
    <source>
        <dbReference type="EMBL" id="MDR7082770.1"/>
    </source>
</evidence>
<proteinExistence type="predicted"/>
<gene>
    <name evidence="1" type="ORF">J2X01_002060</name>
</gene>
<accession>A0ABU1UCB8</accession>